<feature type="signal peptide" evidence="3">
    <location>
        <begin position="1"/>
        <end position="30"/>
    </location>
</feature>
<name>A0A562V9T1_9ACTN</name>
<feature type="active site" description="Nucleophile" evidence="1">
    <location>
        <position position="42"/>
    </location>
</feature>
<evidence type="ECO:0000313" key="5">
    <source>
        <dbReference type="EMBL" id="TWJ14640.1"/>
    </source>
</evidence>
<evidence type="ECO:0000256" key="1">
    <source>
        <dbReference type="PIRSR" id="PIRSR637460-1"/>
    </source>
</evidence>
<feature type="active site" evidence="1">
    <location>
        <position position="246"/>
    </location>
</feature>
<evidence type="ECO:0000259" key="4">
    <source>
        <dbReference type="Pfam" id="PF13472"/>
    </source>
</evidence>
<dbReference type="InterPro" id="IPR036514">
    <property type="entry name" value="SGNH_hydro_sf"/>
</dbReference>
<dbReference type="CDD" id="cd01823">
    <property type="entry name" value="SEST_like"/>
    <property type="match status" value="1"/>
</dbReference>
<dbReference type="InterPro" id="IPR037460">
    <property type="entry name" value="SEST-like"/>
</dbReference>
<dbReference type="SUPFAM" id="SSF52266">
    <property type="entry name" value="SGNH hydrolase"/>
    <property type="match status" value="1"/>
</dbReference>
<sequence>MRIARRLAGLAVVVATASTAALAPVSPAQAQPGAHYVSLGDSFSSGSGAADYRDGDCLRSEHSFPVLLTELNELELSFAACGGADIHDVRNSQLPMLDPSTDRVTISVGGNDAGWADVIGHCVLAADDACAERIDTAEDYITGELHAALTGLYRDIRTRAPEAAVMAVGYPRLFAEAPCESAPGLTEQEQQWLNDAADLLNRVTLRAATEAGIRFADPRTAFTGHAVCDEDPWMHGLSNVPGDAFHPNPAGYAGYAEFIDWMW</sequence>
<keyword evidence="3" id="KW-0732">Signal</keyword>
<proteinExistence type="predicted"/>
<reference evidence="5 6" key="1">
    <citation type="journal article" date="2013" name="Stand. Genomic Sci.">
        <title>Genomic Encyclopedia of Type Strains, Phase I: The one thousand microbial genomes (KMG-I) project.</title>
        <authorList>
            <person name="Kyrpides N.C."/>
            <person name="Woyke T."/>
            <person name="Eisen J.A."/>
            <person name="Garrity G."/>
            <person name="Lilburn T.G."/>
            <person name="Beck B.J."/>
            <person name="Whitman W.B."/>
            <person name="Hugenholtz P."/>
            <person name="Klenk H.P."/>
        </authorList>
    </citation>
    <scope>NUCLEOTIDE SEQUENCE [LARGE SCALE GENOMIC DNA]</scope>
    <source>
        <strain evidence="5 6">DSM 45044</strain>
    </source>
</reference>
<keyword evidence="6" id="KW-1185">Reference proteome</keyword>
<dbReference type="GO" id="GO:0004806">
    <property type="term" value="F:triacylglycerol lipase activity"/>
    <property type="evidence" value="ECO:0007669"/>
    <property type="project" value="TreeGrafter"/>
</dbReference>
<gene>
    <name evidence="5" type="ORF">LX16_0326</name>
</gene>
<dbReference type="EMBL" id="VLLL01000005">
    <property type="protein sequence ID" value="TWJ14640.1"/>
    <property type="molecule type" value="Genomic_DNA"/>
</dbReference>
<feature type="chain" id="PRO_5021868930" evidence="3">
    <location>
        <begin position="31"/>
        <end position="263"/>
    </location>
</feature>
<dbReference type="OrthoDB" id="5503950at2"/>
<evidence type="ECO:0000256" key="3">
    <source>
        <dbReference type="SAM" id="SignalP"/>
    </source>
</evidence>
<keyword evidence="2" id="KW-1015">Disulfide bond</keyword>
<evidence type="ECO:0000256" key="2">
    <source>
        <dbReference type="PIRSR" id="PIRSR637460-2"/>
    </source>
</evidence>
<dbReference type="InterPro" id="IPR013830">
    <property type="entry name" value="SGNH_hydro"/>
</dbReference>
<accession>A0A562V9T1</accession>
<dbReference type="Proteomes" id="UP000321617">
    <property type="component" value="Unassembled WGS sequence"/>
</dbReference>
<organism evidence="5 6">
    <name type="scientific">Stackebrandtia albiflava</name>
    <dbReference type="NCBI Taxonomy" id="406432"/>
    <lineage>
        <taxon>Bacteria</taxon>
        <taxon>Bacillati</taxon>
        <taxon>Actinomycetota</taxon>
        <taxon>Actinomycetes</taxon>
        <taxon>Glycomycetales</taxon>
        <taxon>Glycomycetaceae</taxon>
        <taxon>Stackebrandtia</taxon>
    </lineage>
</organism>
<dbReference type="RefSeq" id="WP_147132003.1">
    <property type="nucleotide sequence ID" value="NZ_BAABIJ010000001.1"/>
</dbReference>
<feature type="disulfide bond" evidence="2">
    <location>
        <begin position="57"/>
        <end position="81"/>
    </location>
</feature>
<feature type="disulfide bond" evidence="2">
    <location>
        <begin position="122"/>
        <end position="130"/>
    </location>
</feature>
<dbReference type="PANTHER" id="PTHR37981">
    <property type="entry name" value="LIPASE 2"/>
    <property type="match status" value="1"/>
</dbReference>
<dbReference type="Gene3D" id="3.40.50.1110">
    <property type="entry name" value="SGNH hydrolase"/>
    <property type="match status" value="1"/>
</dbReference>
<dbReference type="PANTHER" id="PTHR37981:SF1">
    <property type="entry name" value="SGNH HYDROLASE-TYPE ESTERASE DOMAIN-CONTAINING PROTEIN"/>
    <property type="match status" value="1"/>
</dbReference>
<dbReference type="GO" id="GO:0019433">
    <property type="term" value="P:triglyceride catabolic process"/>
    <property type="evidence" value="ECO:0007669"/>
    <property type="project" value="TreeGrafter"/>
</dbReference>
<protein>
    <submittedName>
        <fullName evidence="5">Lysophospholipase L1-like esterase</fullName>
    </submittedName>
</protein>
<evidence type="ECO:0000313" key="6">
    <source>
        <dbReference type="Proteomes" id="UP000321617"/>
    </source>
</evidence>
<feature type="domain" description="SGNH hydrolase-type esterase" evidence="4">
    <location>
        <begin position="39"/>
        <end position="253"/>
    </location>
</feature>
<dbReference type="AlphaFoldDB" id="A0A562V9T1"/>
<comment type="caution">
    <text evidence="5">The sequence shown here is derived from an EMBL/GenBank/DDBJ whole genome shotgun (WGS) entry which is preliminary data.</text>
</comment>
<dbReference type="Pfam" id="PF13472">
    <property type="entry name" value="Lipase_GDSL_2"/>
    <property type="match status" value="1"/>
</dbReference>